<keyword evidence="2" id="KW-0732">Signal</keyword>
<dbReference type="AlphaFoldDB" id="A0A3M7S2G6"/>
<feature type="compositionally biased region" description="Basic and acidic residues" evidence="1">
    <location>
        <begin position="272"/>
        <end position="321"/>
    </location>
</feature>
<gene>
    <name evidence="3" type="ORF">BpHYR1_029248</name>
</gene>
<evidence type="ECO:0000256" key="2">
    <source>
        <dbReference type="SAM" id="SignalP"/>
    </source>
</evidence>
<sequence>MNSEFLRTFFLVIVSVFFLVNARIIQNGKSNLDSASSGTFDDDALRKNDDSHLRLFYKSNTPDRSISHEMEHRLMKNPNIEYVNRIHPGSSFQPKFHTQFSMNYLDPRTQIFSAFKPNNDLFQATNRNKQTLLNLHYHGNSIPGLDSTLNQISSNRQNLQEAELQRKIQSANLLRMLLLNFSPAQQMFSLPKNVHQSRYEPSPLKNDFQYKVLNLKLKIQPEQGRIFGHGFIQSDNEPGRLNTKVSKFPAELQEIIRRLVSNSQLLNSQNNEMERSSFLRKRNDDDLKSKFSDDSNYEKRANYEKNSYKSNEKDQNKKDADFGMNDEEAVNENEFNESFKSLQRRDNSDYVSYEDENYKKDETNDSTDSLNDA</sequence>
<feature type="region of interest" description="Disordered" evidence="1">
    <location>
        <begin position="267"/>
        <end position="373"/>
    </location>
</feature>
<accession>A0A3M7S2G6</accession>
<feature type="chain" id="PRO_5018227990" evidence="2">
    <location>
        <begin position="23"/>
        <end position="373"/>
    </location>
</feature>
<feature type="signal peptide" evidence="2">
    <location>
        <begin position="1"/>
        <end position="22"/>
    </location>
</feature>
<protein>
    <submittedName>
        <fullName evidence="3">Uncharacterized protein</fullName>
    </submittedName>
</protein>
<feature type="compositionally biased region" description="Acidic residues" evidence="1">
    <location>
        <begin position="324"/>
        <end position="335"/>
    </location>
</feature>
<proteinExistence type="predicted"/>
<dbReference type="EMBL" id="REGN01002159">
    <property type="protein sequence ID" value="RNA29815.1"/>
    <property type="molecule type" value="Genomic_DNA"/>
</dbReference>
<name>A0A3M7S2G6_BRAPC</name>
<dbReference type="OrthoDB" id="10586229at2759"/>
<evidence type="ECO:0000313" key="3">
    <source>
        <dbReference type="EMBL" id="RNA29815.1"/>
    </source>
</evidence>
<keyword evidence="4" id="KW-1185">Reference proteome</keyword>
<reference evidence="3 4" key="1">
    <citation type="journal article" date="2018" name="Sci. Rep.">
        <title>Genomic signatures of local adaptation to the degree of environmental predictability in rotifers.</title>
        <authorList>
            <person name="Franch-Gras L."/>
            <person name="Hahn C."/>
            <person name="Garcia-Roger E.M."/>
            <person name="Carmona M.J."/>
            <person name="Serra M."/>
            <person name="Gomez A."/>
        </authorList>
    </citation>
    <scope>NUCLEOTIDE SEQUENCE [LARGE SCALE GENOMIC DNA]</scope>
    <source>
        <strain evidence="3">HYR1</strain>
    </source>
</reference>
<comment type="caution">
    <text evidence="3">The sequence shown here is derived from an EMBL/GenBank/DDBJ whole genome shotgun (WGS) entry which is preliminary data.</text>
</comment>
<organism evidence="3 4">
    <name type="scientific">Brachionus plicatilis</name>
    <name type="common">Marine rotifer</name>
    <name type="synonym">Brachionus muelleri</name>
    <dbReference type="NCBI Taxonomy" id="10195"/>
    <lineage>
        <taxon>Eukaryota</taxon>
        <taxon>Metazoa</taxon>
        <taxon>Spiralia</taxon>
        <taxon>Gnathifera</taxon>
        <taxon>Rotifera</taxon>
        <taxon>Eurotatoria</taxon>
        <taxon>Monogononta</taxon>
        <taxon>Pseudotrocha</taxon>
        <taxon>Ploima</taxon>
        <taxon>Brachionidae</taxon>
        <taxon>Brachionus</taxon>
    </lineage>
</organism>
<evidence type="ECO:0000256" key="1">
    <source>
        <dbReference type="SAM" id="MobiDB-lite"/>
    </source>
</evidence>
<dbReference type="Proteomes" id="UP000276133">
    <property type="component" value="Unassembled WGS sequence"/>
</dbReference>
<evidence type="ECO:0000313" key="4">
    <source>
        <dbReference type="Proteomes" id="UP000276133"/>
    </source>
</evidence>